<dbReference type="SMART" id="SM00849">
    <property type="entry name" value="Lactamase_B"/>
    <property type="match status" value="1"/>
</dbReference>
<dbReference type="Proteomes" id="UP000000447">
    <property type="component" value="Chromosome"/>
</dbReference>
<dbReference type="InterPro" id="IPR050855">
    <property type="entry name" value="NDM-1-like"/>
</dbReference>
<dbReference type="AlphaFoldDB" id="B9KYL9"/>
<name>B9KYL9_THERP</name>
<dbReference type="EMBL" id="CP001275">
    <property type="protein sequence ID" value="ACM04659.1"/>
    <property type="molecule type" value="Genomic_DNA"/>
</dbReference>
<dbReference type="STRING" id="309801.trd_0565"/>
<dbReference type="InterPro" id="IPR037482">
    <property type="entry name" value="ST1585_MBL-fold"/>
</dbReference>
<keyword evidence="3" id="KW-1185">Reference proteome</keyword>
<dbReference type="Pfam" id="PF00753">
    <property type="entry name" value="Lactamase_B"/>
    <property type="match status" value="1"/>
</dbReference>
<accession>B9KYL9</accession>
<evidence type="ECO:0000313" key="3">
    <source>
        <dbReference type="Proteomes" id="UP000000447"/>
    </source>
</evidence>
<proteinExistence type="predicted"/>
<dbReference type="PANTHER" id="PTHR42951">
    <property type="entry name" value="METALLO-BETA-LACTAMASE DOMAIN-CONTAINING"/>
    <property type="match status" value="1"/>
</dbReference>
<dbReference type="InterPro" id="IPR036866">
    <property type="entry name" value="RibonucZ/Hydroxyglut_hydro"/>
</dbReference>
<dbReference type="eggNOG" id="COG0491">
    <property type="taxonomic scope" value="Bacteria"/>
</dbReference>
<dbReference type="CDD" id="cd07726">
    <property type="entry name" value="ST1585-like_MBL-fold"/>
    <property type="match status" value="1"/>
</dbReference>
<dbReference type="HOGENOM" id="CLU_061385_1_0_0"/>
<evidence type="ECO:0000259" key="1">
    <source>
        <dbReference type="SMART" id="SM00849"/>
    </source>
</evidence>
<dbReference type="Gene3D" id="3.60.15.10">
    <property type="entry name" value="Ribonuclease Z/Hydroxyacylglutathione hydrolase-like"/>
    <property type="match status" value="1"/>
</dbReference>
<gene>
    <name evidence="2" type="ordered locus">trd_0565</name>
</gene>
<dbReference type="KEGG" id="tro:trd_0565"/>
<dbReference type="SUPFAM" id="SSF56281">
    <property type="entry name" value="Metallo-hydrolase/oxidoreductase"/>
    <property type="match status" value="1"/>
</dbReference>
<dbReference type="PANTHER" id="PTHR42951:SF22">
    <property type="entry name" value="METALLO BETA-LACTAMASE SUPERFAMILY LIPOPROTEIN"/>
    <property type="match status" value="1"/>
</dbReference>
<dbReference type="GO" id="GO:0016787">
    <property type="term" value="F:hydrolase activity"/>
    <property type="evidence" value="ECO:0007669"/>
    <property type="project" value="UniProtKB-KW"/>
</dbReference>
<reference evidence="2 3" key="1">
    <citation type="journal article" date="2009" name="PLoS ONE">
        <title>Complete genome sequence of the aerobic CO-oxidizing thermophile Thermomicrobium roseum.</title>
        <authorList>
            <person name="Wu D."/>
            <person name="Raymond J."/>
            <person name="Wu M."/>
            <person name="Chatterji S."/>
            <person name="Ren Q."/>
            <person name="Graham J.E."/>
            <person name="Bryant D.A."/>
            <person name="Robb F."/>
            <person name="Colman A."/>
            <person name="Tallon L.J."/>
            <person name="Badger J.H."/>
            <person name="Madupu R."/>
            <person name="Ward N.L."/>
            <person name="Eisen J.A."/>
        </authorList>
    </citation>
    <scope>NUCLEOTIDE SEQUENCE [LARGE SCALE GENOMIC DNA]</scope>
    <source>
        <strain evidence="3">ATCC 27502 / DSM 5159 / P-2</strain>
    </source>
</reference>
<dbReference type="InterPro" id="IPR001279">
    <property type="entry name" value="Metallo-B-lactamas"/>
</dbReference>
<evidence type="ECO:0000313" key="2">
    <source>
        <dbReference type="EMBL" id="ACM04659.1"/>
    </source>
</evidence>
<feature type="domain" description="Metallo-beta-lactamase" evidence="1">
    <location>
        <begin position="21"/>
        <end position="221"/>
    </location>
</feature>
<organism evidence="2 3">
    <name type="scientific">Thermomicrobium roseum (strain ATCC 27502 / DSM 5159 / P-2)</name>
    <dbReference type="NCBI Taxonomy" id="309801"/>
    <lineage>
        <taxon>Bacteria</taxon>
        <taxon>Pseudomonadati</taxon>
        <taxon>Thermomicrobiota</taxon>
        <taxon>Thermomicrobia</taxon>
        <taxon>Thermomicrobiales</taxon>
        <taxon>Thermomicrobiaceae</taxon>
        <taxon>Thermomicrobium</taxon>
    </lineage>
</organism>
<keyword evidence="2" id="KW-0378">Hydrolase</keyword>
<protein>
    <submittedName>
        <fullName evidence="2">Zn-dependent hydrolase</fullName>
    </submittedName>
</protein>
<sequence>MRELEPGWYLVDLRFQGVENVIASYLFVGRQGVAIVDTGPSTTIERLVAALQELDVPPEAVRHLVLTHIHLDHGGAAGHLLERFPNARVYVHPLGAPHLIDPTRLWASAARIYGDRMELLWGSIRPCAAERVVVVEDGEAIDLGDGRRLRALATPGHASHHHAWLDTATGSVFAGDIAGIRISALPFVFPPTPPPDIDLGQWRRSIERLRRLQPSRLYLGHFGPVEDIDWHLDDLLARLFLWAGWIGALLEQGLDAETIAGRLQELTDGEFHRLLGERAPVIAYQWASGSFRMTVDGYVRYFRTHRPWASGS</sequence>